<evidence type="ECO:0000313" key="3">
    <source>
        <dbReference type="Proteomes" id="UP000799772"/>
    </source>
</evidence>
<evidence type="ECO:0000256" key="1">
    <source>
        <dbReference type="SAM" id="MobiDB-lite"/>
    </source>
</evidence>
<sequence>MSGAYPPYGWVRPPPYFYAPGPGPPPPIPTELRSSKPVPKVKKTELNYREGNWPTAGPASSSYASFPRAYPIPAPPQYAVGFRYQQPQPKSRLVEVSESEEKDEGSSSSSEEEEKEVNVFRYLVPQHGAQQQQIVSVQQPPQSQTLMIPFHYCVQCMRPRSQGYHRHHPLVPGQPPIQGTCSNCEKRNKAIVPRKPSGTMEKSGMSLSDGEPEYLTKSVRVQVTNDDGERKSYTVRRLQRSGSENTSPPVRARSASPKRKTYIRIRHVSPKREAPPKRESPKAQMKALSPARSPSPDIVSRVIRFASEGAQESPTRNTGTRVVRRIIRQYPSAEDFLSRPATRPPPPQRRDPSPELIYRTVYRTTSERQQEKRENPEPARVAPMSKPKPSRTDNVTRSMQTSPIEQRTPSPDITYRRVHRTTSTPVKQTPRSAETAQTTSKMKTRPRFGSNEPRVSFSQDQQTDIRKMRRDYYDSRLEAERRIASHPAPFSHGRFVPVANDERPQQTTSQIIVQRKAQSPQPPKPQEGYIERQTPIVYRTSAEGPYHGSQRKSVQVSKTTAKSPPQERPSQTKTTIQRHREEVYYSSSHSRSPSPPLRQTHRRSPEKKRSHIYHPLLPHLHPEPTVPRLPAPLDKVGSNASSSTGSPRARVYNQDGPEPSPTPSSSSRQESTNSNGTGGRRAQKEPERGRAHSRSRSFTETLTDSAERVTNAVERTGRSFGRMVTGGRPQRLRSAMRDPSRARDRTSSSSDEGRDGGRGGRKKGRRSADMDSMAVHIGDANHVHFGPEVKRGEGRQKGEGEEIGLVLGSLRGRERARDKGRVYEIDSEEEFMIQRQVKRRTDRDQPARDGRDDVVRRRDESVEIETDNETERPGRRRDESVSRSRSVSRPPSPYVDDDFLSAKSKRRNSVSTAASGSSTRGRIGEDDGRG</sequence>
<feature type="compositionally biased region" description="Polar residues" evidence="1">
    <location>
        <begin position="392"/>
        <end position="411"/>
    </location>
</feature>
<feature type="region of interest" description="Disordered" evidence="1">
    <location>
        <begin position="89"/>
        <end position="116"/>
    </location>
</feature>
<feature type="compositionally biased region" description="Low complexity" evidence="1">
    <location>
        <begin position="663"/>
        <end position="675"/>
    </location>
</feature>
<feature type="region of interest" description="Disordered" evidence="1">
    <location>
        <begin position="485"/>
        <end position="803"/>
    </location>
</feature>
<keyword evidence="3" id="KW-1185">Reference proteome</keyword>
<comment type="caution">
    <text evidence="2">The sequence shown here is derived from an EMBL/GenBank/DDBJ whole genome shotgun (WGS) entry which is preliminary data.</text>
</comment>
<feature type="compositionally biased region" description="Basic and acidic residues" evidence="1">
    <location>
        <begin position="869"/>
        <end position="882"/>
    </location>
</feature>
<organism evidence="2 3">
    <name type="scientific">Rhizodiscina lignyota</name>
    <dbReference type="NCBI Taxonomy" id="1504668"/>
    <lineage>
        <taxon>Eukaryota</taxon>
        <taxon>Fungi</taxon>
        <taxon>Dikarya</taxon>
        <taxon>Ascomycota</taxon>
        <taxon>Pezizomycotina</taxon>
        <taxon>Dothideomycetes</taxon>
        <taxon>Pleosporomycetidae</taxon>
        <taxon>Aulographales</taxon>
        <taxon>Rhizodiscinaceae</taxon>
        <taxon>Rhizodiscina</taxon>
    </lineage>
</organism>
<dbReference type="Proteomes" id="UP000799772">
    <property type="component" value="Unassembled WGS sequence"/>
</dbReference>
<feature type="compositionally biased region" description="Pro residues" evidence="1">
    <location>
        <begin position="19"/>
        <end position="29"/>
    </location>
</feature>
<protein>
    <submittedName>
        <fullName evidence="2">Uncharacterized protein</fullName>
    </submittedName>
</protein>
<feature type="region of interest" description="Disordered" evidence="1">
    <location>
        <begin position="333"/>
        <end position="465"/>
    </location>
</feature>
<feature type="compositionally biased region" description="Basic and acidic residues" evidence="1">
    <location>
        <begin position="735"/>
        <end position="758"/>
    </location>
</feature>
<name>A0A9P4IJD1_9PEZI</name>
<evidence type="ECO:0000313" key="2">
    <source>
        <dbReference type="EMBL" id="KAF2099572.1"/>
    </source>
</evidence>
<proteinExistence type="predicted"/>
<feature type="compositionally biased region" description="Polar residues" evidence="1">
    <location>
        <begin position="909"/>
        <end position="920"/>
    </location>
</feature>
<feature type="compositionally biased region" description="Basic residues" evidence="1">
    <location>
        <begin position="256"/>
        <end position="269"/>
    </location>
</feature>
<dbReference type="EMBL" id="ML978125">
    <property type="protein sequence ID" value="KAF2099572.1"/>
    <property type="molecule type" value="Genomic_DNA"/>
</dbReference>
<feature type="compositionally biased region" description="Basic residues" evidence="1">
    <location>
        <begin position="599"/>
        <end position="612"/>
    </location>
</feature>
<feature type="compositionally biased region" description="Basic and acidic residues" evidence="1">
    <location>
        <begin position="839"/>
        <end position="861"/>
    </location>
</feature>
<accession>A0A9P4IJD1</accession>
<feature type="compositionally biased region" description="Basic and acidic residues" evidence="1">
    <location>
        <begin position="270"/>
        <end position="281"/>
    </location>
</feature>
<feature type="compositionally biased region" description="Polar residues" evidence="1">
    <location>
        <begin position="421"/>
        <end position="441"/>
    </location>
</feature>
<feature type="region of interest" description="Disordered" evidence="1">
    <location>
        <begin position="19"/>
        <end position="41"/>
    </location>
</feature>
<feature type="compositionally biased region" description="Basic and acidic residues" evidence="1">
    <location>
        <begin position="779"/>
        <end position="800"/>
    </location>
</feature>
<feature type="compositionally biased region" description="Polar residues" evidence="1">
    <location>
        <begin position="551"/>
        <end position="575"/>
    </location>
</feature>
<feature type="region of interest" description="Disordered" evidence="1">
    <location>
        <begin position="828"/>
        <end position="930"/>
    </location>
</feature>
<feature type="region of interest" description="Disordered" evidence="1">
    <location>
        <begin position="194"/>
        <end position="296"/>
    </location>
</feature>
<reference evidence="2" key="1">
    <citation type="journal article" date="2020" name="Stud. Mycol.">
        <title>101 Dothideomycetes genomes: a test case for predicting lifestyles and emergence of pathogens.</title>
        <authorList>
            <person name="Haridas S."/>
            <person name="Albert R."/>
            <person name="Binder M."/>
            <person name="Bloem J."/>
            <person name="Labutti K."/>
            <person name="Salamov A."/>
            <person name="Andreopoulos B."/>
            <person name="Baker S."/>
            <person name="Barry K."/>
            <person name="Bills G."/>
            <person name="Bluhm B."/>
            <person name="Cannon C."/>
            <person name="Castanera R."/>
            <person name="Culley D."/>
            <person name="Daum C."/>
            <person name="Ezra D."/>
            <person name="Gonzalez J."/>
            <person name="Henrissat B."/>
            <person name="Kuo A."/>
            <person name="Liang C."/>
            <person name="Lipzen A."/>
            <person name="Lutzoni F."/>
            <person name="Magnuson J."/>
            <person name="Mondo S."/>
            <person name="Nolan M."/>
            <person name="Ohm R."/>
            <person name="Pangilinan J."/>
            <person name="Park H.-J."/>
            <person name="Ramirez L."/>
            <person name="Alfaro M."/>
            <person name="Sun H."/>
            <person name="Tritt A."/>
            <person name="Yoshinaga Y."/>
            <person name="Zwiers L.-H."/>
            <person name="Turgeon B."/>
            <person name="Goodwin S."/>
            <person name="Spatafora J."/>
            <person name="Crous P."/>
            <person name="Grigoriev I."/>
        </authorList>
    </citation>
    <scope>NUCLEOTIDE SEQUENCE</scope>
    <source>
        <strain evidence="2">CBS 133067</strain>
    </source>
</reference>
<dbReference type="OrthoDB" id="5415512at2759"/>
<feature type="compositionally biased region" description="Polar residues" evidence="1">
    <location>
        <begin position="505"/>
        <end position="519"/>
    </location>
</feature>
<gene>
    <name evidence="2" type="ORF">NA57DRAFT_75073</name>
</gene>
<feature type="compositionally biased region" description="Basic and acidic residues" evidence="1">
    <location>
        <begin position="365"/>
        <end position="377"/>
    </location>
</feature>
<dbReference type="AlphaFoldDB" id="A0A9P4IJD1"/>